<sequence length="588" mass="65320">MTRKPLPLLLLAVTVFALGTLLPCHAKCTAIGVGKAASADGTVIVSHTDDAGNDASDLRLVRVPSSNWPRGSLRPVYRTRDGFPRIVSPSRGKGYLPRNGQREYEPLGYIEQANHTYAYWDQDYGVMNEYQLSIAESTCGARTLARPLGEDGGKALLDIAELSKIAMERCKTARQAVQVMGDLGSEHGFYAEAVFADSGEALILADREELWVFHILPTPDGASAIWAAQRVPDDQAVVIANDFIIQEMDLEDRENFMHSANMVSIAVDEGWFDDSGNETFNFFKTFGYEPKEFDPVLGLYSGRRMWRFNSLVNSEYNKSADPYIGYTPSQCEHYPFSLKPDRNISVETLFKVLGDHYEGTEFDLTVGLAAGPFGNPNRFEGHTKGTKALKGGFERPISIYRGTYSFIAQASASHPDYLGVTWYGQDQPAGTVWAPIYAGQESVPESFLWPKQSEFSLDSAWWAFNFVNNWIQLGYSKMVGDVNDARAELQAEAMELHALVVKAVAWIPIKSVAVAVLTRMSNKFIDKLTKSWWQVAFKLVAKYSNGLVTTGEDPGERTGPGYPNWWLKAVGYTNWPPADPGKISSYIH</sequence>
<feature type="signal peptide" evidence="2">
    <location>
        <begin position="1"/>
        <end position="26"/>
    </location>
</feature>
<evidence type="ECO:0000256" key="2">
    <source>
        <dbReference type="SAM" id="SignalP"/>
    </source>
</evidence>
<dbReference type="EMBL" id="CP031036">
    <property type="protein sequence ID" value="QDZ19931.1"/>
    <property type="molecule type" value="Genomic_DNA"/>
</dbReference>
<evidence type="ECO:0000313" key="4">
    <source>
        <dbReference type="Proteomes" id="UP000316726"/>
    </source>
</evidence>
<evidence type="ECO:0000313" key="3">
    <source>
        <dbReference type="EMBL" id="QDZ19931.1"/>
    </source>
</evidence>
<name>A0A5B8MI15_9CHLO</name>
<proteinExistence type="inferred from homology"/>
<dbReference type="InterPro" id="IPR005322">
    <property type="entry name" value="Peptidase_C69"/>
</dbReference>
<dbReference type="Proteomes" id="UP000316726">
    <property type="component" value="Chromosome 3"/>
</dbReference>
<dbReference type="GO" id="GO:0070004">
    <property type="term" value="F:cysteine-type exopeptidase activity"/>
    <property type="evidence" value="ECO:0007669"/>
    <property type="project" value="InterPro"/>
</dbReference>
<dbReference type="AlphaFoldDB" id="A0A5B8MI15"/>
<keyword evidence="4" id="KW-1185">Reference proteome</keyword>
<gene>
    <name evidence="3" type="ORF">A3770_03p24490</name>
</gene>
<accession>A0A5B8MI15</accession>
<dbReference type="PANTHER" id="PTHR12994:SF17">
    <property type="entry name" value="LD30995P"/>
    <property type="match status" value="1"/>
</dbReference>
<protein>
    <submittedName>
        <fullName evidence="3">Dipeptidase</fullName>
    </submittedName>
</protein>
<evidence type="ECO:0000256" key="1">
    <source>
        <dbReference type="ARBA" id="ARBA00005705"/>
    </source>
</evidence>
<keyword evidence="2" id="KW-0732">Signal</keyword>
<feature type="chain" id="PRO_5022905122" evidence="2">
    <location>
        <begin position="27"/>
        <end position="588"/>
    </location>
</feature>
<dbReference type="Gene3D" id="3.60.60.10">
    <property type="entry name" value="Penicillin V Acylase, Chain A"/>
    <property type="match status" value="1"/>
</dbReference>
<dbReference type="GO" id="GO:0016805">
    <property type="term" value="F:dipeptidase activity"/>
    <property type="evidence" value="ECO:0007669"/>
    <property type="project" value="InterPro"/>
</dbReference>
<comment type="similarity">
    <text evidence="1">Belongs to the peptidase C69 family. Secernin subfamily.</text>
</comment>
<organism evidence="3 4">
    <name type="scientific">Chloropicon primus</name>
    <dbReference type="NCBI Taxonomy" id="1764295"/>
    <lineage>
        <taxon>Eukaryota</taxon>
        <taxon>Viridiplantae</taxon>
        <taxon>Chlorophyta</taxon>
        <taxon>Chloropicophyceae</taxon>
        <taxon>Chloropicales</taxon>
        <taxon>Chloropicaceae</taxon>
        <taxon>Chloropicon</taxon>
    </lineage>
</organism>
<dbReference type="PANTHER" id="PTHR12994">
    <property type="entry name" value="SECERNIN"/>
    <property type="match status" value="1"/>
</dbReference>
<dbReference type="Pfam" id="PF03577">
    <property type="entry name" value="Peptidase_C69"/>
    <property type="match status" value="1"/>
</dbReference>
<dbReference type="OrthoDB" id="5175656at2759"/>
<reference evidence="3 4" key="1">
    <citation type="submission" date="2018-07" db="EMBL/GenBank/DDBJ databases">
        <title>The complete nuclear genome of the prasinophyte Chloropicon primus (CCMP1205).</title>
        <authorList>
            <person name="Pombert J.-F."/>
            <person name="Otis C."/>
            <person name="Turmel M."/>
            <person name="Lemieux C."/>
        </authorList>
    </citation>
    <scope>NUCLEOTIDE SEQUENCE [LARGE SCALE GENOMIC DNA]</scope>
    <source>
        <strain evidence="3 4">CCMP1205</strain>
    </source>
</reference>
<dbReference type="GO" id="GO:0006508">
    <property type="term" value="P:proteolysis"/>
    <property type="evidence" value="ECO:0007669"/>
    <property type="project" value="InterPro"/>
</dbReference>
<dbReference type="STRING" id="1764295.A0A5B8MI15"/>